<sequence length="129" mass="15303">MTPFKALYGREPPTIVNYLEGSTANDQVGKQLKEMDEILWELKDNLLRAQLRMKNQVDKHRREVEFEEGSWVFVHLQPYKQLSLRLRRHQKLSPRFFGPYHILKRIGRVAYKLDLPDLTHIHPVTIGDL</sequence>
<accession>A0A9W7J5B8</accession>
<reference evidence="2" key="1">
    <citation type="submission" date="2023-05" db="EMBL/GenBank/DDBJ databases">
        <title>Genome and transcriptome analyses reveal genes involved in the formation of fine ridges on petal epidermal cells in Hibiscus trionum.</title>
        <authorList>
            <person name="Koshimizu S."/>
            <person name="Masuda S."/>
            <person name="Ishii T."/>
            <person name="Shirasu K."/>
            <person name="Hoshino A."/>
            <person name="Arita M."/>
        </authorList>
    </citation>
    <scope>NUCLEOTIDE SEQUENCE</scope>
    <source>
        <strain evidence="2">Hamamatsu line</strain>
    </source>
</reference>
<name>A0A9W7J5B8_HIBTR</name>
<protein>
    <recommendedName>
        <fullName evidence="1">Tf2-1-like SH3-like domain-containing protein</fullName>
    </recommendedName>
</protein>
<evidence type="ECO:0000313" key="3">
    <source>
        <dbReference type="Proteomes" id="UP001165190"/>
    </source>
</evidence>
<dbReference type="AlphaFoldDB" id="A0A9W7J5B8"/>
<dbReference type="Proteomes" id="UP001165190">
    <property type="component" value="Unassembled WGS sequence"/>
</dbReference>
<comment type="caution">
    <text evidence="2">The sequence shown here is derived from an EMBL/GenBank/DDBJ whole genome shotgun (WGS) entry which is preliminary data.</text>
</comment>
<dbReference type="Pfam" id="PF24626">
    <property type="entry name" value="SH3_Tf2-1"/>
    <property type="match status" value="1"/>
</dbReference>
<proteinExistence type="predicted"/>
<evidence type="ECO:0000259" key="1">
    <source>
        <dbReference type="Pfam" id="PF24626"/>
    </source>
</evidence>
<dbReference type="InterPro" id="IPR056924">
    <property type="entry name" value="SH3_Tf2-1"/>
</dbReference>
<gene>
    <name evidence="2" type="ORF">HRI_004512500</name>
</gene>
<dbReference type="PANTHER" id="PTHR46148:SF54">
    <property type="entry name" value="RETROTRANSPOSON-LIKE PROTEIN"/>
    <property type="match status" value="1"/>
</dbReference>
<dbReference type="PANTHER" id="PTHR46148">
    <property type="entry name" value="CHROMO DOMAIN-CONTAINING PROTEIN"/>
    <property type="match status" value="1"/>
</dbReference>
<dbReference type="EMBL" id="BSYR01000051">
    <property type="protein sequence ID" value="GMJ08433.1"/>
    <property type="molecule type" value="Genomic_DNA"/>
</dbReference>
<evidence type="ECO:0000313" key="2">
    <source>
        <dbReference type="EMBL" id="GMJ08433.1"/>
    </source>
</evidence>
<organism evidence="2 3">
    <name type="scientific">Hibiscus trionum</name>
    <name type="common">Flower of an hour</name>
    <dbReference type="NCBI Taxonomy" id="183268"/>
    <lineage>
        <taxon>Eukaryota</taxon>
        <taxon>Viridiplantae</taxon>
        <taxon>Streptophyta</taxon>
        <taxon>Embryophyta</taxon>
        <taxon>Tracheophyta</taxon>
        <taxon>Spermatophyta</taxon>
        <taxon>Magnoliopsida</taxon>
        <taxon>eudicotyledons</taxon>
        <taxon>Gunneridae</taxon>
        <taxon>Pentapetalae</taxon>
        <taxon>rosids</taxon>
        <taxon>malvids</taxon>
        <taxon>Malvales</taxon>
        <taxon>Malvaceae</taxon>
        <taxon>Malvoideae</taxon>
        <taxon>Hibiscus</taxon>
    </lineage>
</organism>
<dbReference type="OrthoDB" id="5554229at2759"/>
<feature type="domain" description="Tf2-1-like SH3-like" evidence="1">
    <location>
        <begin position="69"/>
        <end position="124"/>
    </location>
</feature>
<keyword evidence="3" id="KW-1185">Reference proteome</keyword>